<dbReference type="InterPro" id="IPR051312">
    <property type="entry name" value="Diverse_Substr_Oxidored"/>
</dbReference>
<protein>
    <recommendedName>
        <fullName evidence="4">FAD-binding PCMH-type domain-containing protein</fullName>
    </recommendedName>
</protein>
<dbReference type="InParanoid" id="A0A1B1YQ34"/>
<dbReference type="AlphaFoldDB" id="A0A1B1YQ34"/>
<keyword evidence="1" id="KW-0285">Flavoprotein</keyword>
<dbReference type="InterPro" id="IPR016169">
    <property type="entry name" value="FAD-bd_PCMH_sub2"/>
</dbReference>
<dbReference type="RefSeq" id="WP_068802365.1">
    <property type="nucleotide sequence ID" value="NZ_CP014671.1"/>
</dbReference>
<keyword evidence="3" id="KW-0560">Oxidoreductase</keyword>
<dbReference type="PROSITE" id="PS51387">
    <property type="entry name" value="FAD_PCMH"/>
    <property type="match status" value="1"/>
</dbReference>
<dbReference type="InterPro" id="IPR016167">
    <property type="entry name" value="FAD-bd_PCMH_sub1"/>
</dbReference>
<evidence type="ECO:0000313" key="5">
    <source>
        <dbReference type="EMBL" id="ANX02851.1"/>
    </source>
</evidence>
<dbReference type="GO" id="GO:0071949">
    <property type="term" value="F:FAD binding"/>
    <property type="evidence" value="ECO:0007669"/>
    <property type="project" value="InterPro"/>
</dbReference>
<sequence length="289" mass="30126">MRAFDFKAPDSLDEVCALLAQYGSDAKLLAGGTGLLNLMKQELVQPAVLVSLQRVPDLDTLTIDGNGIRAGASVRHRRMETDAALQQAAPLLAAAYGHVATVRIRMSATVGGGLAHADPAMDAPAVWRVLGATMHLRSASGTRQVAADDFFEDFYTTALAPEEVLTEITAPALPAGAGWSYQKFLPRSADDYAAVSVSALLCLDGDGRVARARVGIGSAAPIPVLAEAVGAALVGQQPTPQAIADAAQLARDAVDPLDDLRGSAAYKRDMAVVFTRRALSEAAARARPA</sequence>
<evidence type="ECO:0000256" key="2">
    <source>
        <dbReference type="ARBA" id="ARBA00022827"/>
    </source>
</evidence>
<name>A0A1B1YQ34_9GAMM</name>
<dbReference type="GO" id="GO:0016491">
    <property type="term" value="F:oxidoreductase activity"/>
    <property type="evidence" value="ECO:0007669"/>
    <property type="project" value="UniProtKB-KW"/>
</dbReference>
<dbReference type="PANTHER" id="PTHR42659:SF2">
    <property type="entry name" value="XANTHINE DEHYDROGENASE SUBUNIT C-RELATED"/>
    <property type="match status" value="1"/>
</dbReference>
<evidence type="ECO:0000259" key="4">
    <source>
        <dbReference type="PROSITE" id="PS51387"/>
    </source>
</evidence>
<evidence type="ECO:0000256" key="1">
    <source>
        <dbReference type="ARBA" id="ARBA00022630"/>
    </source>
</evidence>
<dbReference type="OrthoDB" id="9767994at2"/>
<dbReference type="SUPFAM" id="SSF56176">
    <property type="entry name" value="FAD-binding/transporter-associated domain-like"/>
    <property type="match status" value="1"/>
</dbReference>
<keyword evidence="2" id="KW-0274">FAD</keyword>
<dbReference type="Gene3D" id="3.30.43.10">
    <property type="entry name" value="Uridine Diphospho-n-acetylenolpyruvylglucosamine Reductase, domain 2"/>
    <property type="match status" value="1"/>
</dbReference>
<dbReference type="KEGG" id="gbi:PG2T_00665"/>
<dbReference type="Gene3D" id="3.30.390.50">
    <property type="entry name" value="CO dehydrogenase flavoprotein, C-terminal domain"/>
    <property type="match status" value="1"/>
</dbReference>
<dbReference type="SUPFAM" id="SSF55447">
    <property type="entry name" value="CO dehydrogenase flavoprotein C-terminal domain-like"/>
    <property type="match status" value="1"/>
</dbReference>
<dbReference type="InterPro" id="IPR036683">
    <property type="entry name" value="CO_DH_flav_C_dom_sf"/>
</dbReference>
<accession>A0A1B1YQ34</accession>
<reference evidence="6" key="1">
    <citation type="submission" date="2016-03" db="EMBL/GenBank/DDBJ databases">
        <title>Complete genome sequence of Solimmundus cernigliae, representing a novel lineage of polycyclic aromatic hydrocarbon degraders within the Gammaproteobacteria.</title>
        <authorList>
            <person name="Singleton D.R."/>
            <person name="Dickey A.N."/>
            <person name="Scholl E.H."/>
            <person name="Wright F.A."/>
            <person name="Aitken M.D."/>
        </authorList>
    </citation>
    <scope>NUCLEOTIDE SEQUENCE [LARGE SCALE GENOMIC DNA]</scope>
    <source>
        <strain evidence="6">TR3.2</strain>
    </source>
</reference>
<dbReference type="Pfam" id="PF00941">
    <property type="entry name" value="FAD_binding_5"/>
    <property type="match status" value="1"/>
</dbReference>
<evidence type="ECO:0000313" key="6">
    <source>
        <dbReference type="Proteomes" id="UP000092952"/>
    </source>
</evidence>
<dbReference type="EMBL" id="CP014671">
    <property type="protein sequence ID" value="ANX02851.1"/>
    <property type="molecule type" value="Genomic_DNA"/>
</dbReference>
<dbReference type="PANTHER" id="PTHR42659">
    <property type="entry name" value="XANTHINE DEHYDROGENASE SUBUNIT C-RELATED"/>
    <property type="match status" value="1"/>
</dbReference>
<keyword evidence="6" id="KW-1185">Reference proteome</keyword>
<dbReference type="SMART" id="SM01092">
    <property type="entry name" value="CO_deh_flav_C"/>
    <property type="match status" value="1"/>
</dbReference>
<dbReference type="InterPro" id="IPR005107">
    <property type="entry name" value="CO_DH_flav_C"/>
</dbReference>
<dbReference type="Proteomes" id="UP000092952">
    <property type="component" value="Chromosome"/>
</dbReference>
<dbReference type="Gene3D" id="3.30.465.10">
    <property type="match status" value="1"/>
</dbReference>
<dbReference type="InterPro" id="IPR016166">
    <property type="entry name" value="FAD-bd_PCMH"/>
</dbReference>
<dbReference type="InterPro" id="IPR036318">
    <property type="entry name" value="FAD-bd_PCMH-like_sf"/>
</dbReference>
<proteinExistence type="predicted"/>
<dbReference type="InterPro" id="IPR002346">
    <property type="entry name" value="Mopterin_DH_FAD-bd"/>
</dbReference>
<evidence type="ECO:0000256" key="3">
    <source>
        <dbReference type="ARBA" id="ARBA00023002"/>
    </source>
</evidence>
<dbReference type="Pfam" id="PF03450">
    <property type="entry name" value="CO_deh_flav_C"/>
    <property type="match status" value="1"/>
</dbReference>
<feature type="domain" description="FAD-binding PCMH-type" evidence="4">
    <location>
        <begin position="1"/>
        <end position="175"/>
    </location>
</feature>
<dbReference type="STRING" id="1810504.PG2T_00665"/>
<gene>
    <name evidence="5" type="ORF">PG2T_00665</name>
</gene>
<organism evidence="5 6">
    <name type="scientific">Immundisolibacter cernigliae</name>
    <dbReference type="NCBI Taxonomy" id="1810504"/>
    <lineage>
        <taxon>Bacteria</taxon>
        <taxon>Pseudomonadati</taxon>
        <taxon>Pseudomonadota</taxon>
        <taxon>Gammaproteobacteria</taxon>
        <taxon>Immundisolibacterales</taxon>
        <taxon>Immundisolibacteraceae</taxon>
        <taxon>Immundisolibacter</taxon>
    </lineage>
</organism>